<gene>
    <name evidence="2" type="ORF">NBRC111893_228</name>
</gene>
<dbReference type="GO" id="GO:0010181">
    <property type="term" value="F:FMN binding"/>
    <property type="evidence" value="ECO:0007669"/>
    <property type="project" value="InterPro"/>
</dbReference>
<dbReference type="PROSITE" id="PS50902">
    <property type="entry name" value="FLAVODOXIN_LIKE"/>
    <property type="match status" value="1"/>
</dbReference>
<keyword evidence="3" id="KW-1185">Reference proteome</keyword>
<dbReference type="GO" id="GO:0016651">
    <property type="term" value="F:oxidoreductase activity, acting on NAD(P)H"/>
    <property type="evidence" value="ECO:0007669"/>
    <property type="project" value="UniProtKB-ARBA"/>
</dbReference>
<organism evidence="2 3">
    <name type="scientific">Lentilactobacillus kosonis</name>
    <dbReference type="NCBI Taxonomy" id="2810561"/>
    <lineage>
        <taxon>Bacteria</taxon>
        <taxon>Bacillati</taxon>
        <taxon>Bacillota</taxon>
        <taxon>Bacilli</taxon>
        <taxon>Lactobacillales</taxon>
        <taxon>Lactobacillaceae</taxon>
        <taxon>Lentilactobacillus</taxon>
    </lineage>
</organism>
<evidence type="ECO:0000313" key="3">
    <source>
        <dbReference type="Proteomes" id="UP000286974"/>
    </source>
</evidence>
<proteinExistence type="predicted"/>
<dbReference type="Pfam" id="PF12682">
    <property type="entry name" value="Flavodoxin_4"/>
    <property type="match status" value="1"/>
</dbReference>
<dbReference type="InterPro" id="IPR001226">
    <property type="entry name" value="Flavodoxin_CS"/>
</dbReference>
<dbReference type="EMBL" id="BEXA01000001">
    <property type="protein sequence ID" value="GAY72082.1"/>
    <property type="molecule type" value="Genomic_DNA"/>
</dbReference>
<dbReference type="InterPro" id="IPR029039">
    <property type="entry name" value="Flavoprotein-like_sf"/>
</dbReference>
<reference evidence="2 3" key="1">
    <citation type="submission" date="2017-11" db="EMBL/GenBank/DDBJ databases">
        <title>Draft Genome Sequence of Lactobacillus curieae NBRC 111893 isolated from Koso, a Japanese sugar-Vegetable Fermented Beverage.</title>
        <authorList>
            <person name="Chiou T.Y."/>
            <person name="Oshima K."/>
            <person name="Suda W."/>
            <person name="Hattori M."/>
            <person name="Takahashi T."/>
        </authorList>
    </citation>
    <scope>NUCLEOTIDE SEQUENCE [LARGE SCALE GENOMIC DNA]</scope>
    <source>
        <strain evidence="2 3">NBRC111893</strain>
    </source>
</reference>
<dbReference type="Gene3D" id="3.40.50.360">
    <property type="match status" value="1"/>
</dbReference>
<dbReference type="Proteomes" id="UP000286974">
    <property type="component" value="Unassembled WGS sequence"/>
</dbReference>
<name>A0A401FIA3_9LACO</name>
<evidence type="ECO:0000259" key="1">
    <source>
        <dbReference type="PROSITE" id="PS50902"/>
    </source>
</evidence>
<sequence>MAENEWQDVKSLVLYFSLTGNTEHAAEQIQEIVGGDMQRIVPINPYPDDFNDYMRVAKHEMELQLFPPVATTIPDLQKYDVIFIGYPTWWSEPPRIIDSVFDKFEFAGKKIIVFSTSSGTPFEATQPHIKQLIEDDQALMIAGFRCDGDSENIKNQLAAVHLTY</sequence>
<dbReference type="AlphaFoldDB" id="A0A401FIA3"/>
<dbReference type="InterPro" id="IPR008254">
    <property type="entry name" value="Flavodoxin/NO_synth"/>
</dbReference>
<feature type="domain" description="Flavodoxin-like" evidence="1">
    <location>
        <begin position="11"/>
        <end position="164"/>
    </location>
</feature>
<evidence type="ECO:0000313" key="2">
    <source>
        <dbReference type="EMBL" id="GAY72082.1"/>
    </source>
</evidence>
<dbReference type="GO" id="GO:0009055">
    <property type="term" value="F:electron transfer activity"/>
    <property type="evidence" value="ECO:0007669"/>
    <property type="project" value="InterPro"/>
</dbReference>
<dbReference type="RefSeq" id="WP_125007660.1">
    <property type="nucleotide sequence ID" value="NZ_BEXA01000001.1"/>
</dbReference>
<dbReference type="OrthoDB" id="9806505at2"/>
<dbReference type="PANTHER" id="PTHR39201:SF1">
    <property type="entry name" value="FLAVODOXIN-LIKE DOMAIN-CONTAINING PROTEIN"/>
    <property type="match status" value="1"/>
</dbReference>
<accession>A0A401FIA3</accession>
<dbReference type="PANTHER" id="PTHR39201">
    <property type="entry name" value="EXPORTED PROTEIN-RELATED"/>
    <property type="match status" value="1"/>
</dbReference>
<comment type="caution">
    <text evidence="2">The sequence shown here is derived from an EMBL/GenBank/DDBJ whole genome shotgun (WGS) entry which is preliminary data.</text>
</comment>
<dbReference type="SUPFAM" id="SSF52218">
    <property type="entry name" value="Flavoproteins"/>
    <property type="match status" value="1"/>
</dbReference>
<dbReference type="PROSITE" id="PS00201">
    <property type="entry name" value="FLAVODOXIN"/>
    <property type="match status" value="1"/>
</dbReference>
<protein>
    <submittedName>
        <fullName evidence="2">Flavodoxin</fullName>
    </submittedName>
</protein>